<sequence>MRRIKGRGRSNRRHPYSGLSETTCASKQPAGGATTCNYAASVTFFPPSAWPSVAWGGRTVSASTLIAYVSKVDATIGRRHAG</sequence>
<gene>
    <name evidence="2" type="ORF">AZ78_1352</name>
</gene>
<comment type="caution">
    <text evidence="2">The sequence shown here is derived from an EMBL/GenBank/DDBJ whole genome shotgun (WGS) entry which is preliminary data.</text>
</comment>
<dbReference type="Proteomes" id="UP000023435">
    <property type="component" value="Unassembled WGS sequence"/>
</dbReference>
<protein>
    <submittedName>
        <fullName evidence="2">Uncharacterized protein</fullName>
    </submittedName>
</protein>
<feature type="compositionally biased region" description="Basic residues" evidence="1">
    <location>
        <begin position="1"/>
        <end position="15"/>
    </location>
</feature>
<evidence type="ECO:0000313" key="2">
    <source>
        <dbReference type="EMBL" id="KWS03803.1"/>
    </source>
</evidence>
<feature type="region of interest" description="Disordered" evidence="1">
    <location>
        <begin position="1"/>
        <end position="30"/>
    </location>
</feature>
<keyword evidence="3" id="KW-1185">Reference proteome</keyword>
<dbReference type="EMBL" id="JAJA02000001">
    <property type="protein sequence ID" value="KWS03803.1"/>
    <property type="molecule type" value="Genomic_DNA"/>
</dbReference>
<name>A0A120AFZ6_9GAMM</name>
<evidence type="ECO:0000313" key="3">
    <source>
        <dbReference type="Proteomes" id="UP000023435"/>
    </source>
</evidence>
<proteinExistence type="predicted"/>
<dbReference type="AlphaFoldDB" id="A0A120AFZ6"/>
<reference evidence="2 3" key="1">
    <citation type="journal article" date="2014" name="Genome Announc.">
        <title>Draft Genome Sequence of Lysobacter capsici AZ78, a Bacterium Antagonistic to Plant-Pathogenic Oomycetes.</title>
        <authorList>
            <person name="Puopolo G."/>
            <person name="Sonego P."/>
            <person name="Engelen K."/>
            <person name="Pertot I."/>
        </authorList>
    </citation>
    <scope>NUCLEOTIDE SEQUENCE [LARGE SCALE GENOMIC DNA]</scope>
    <source>
        <strain evidence="2 3">AZ78</strain>
    </source>
</reference>
<accession>A0A120AFZ6</accession>
<organism evidence="2 3">
    <name type="scientific">Lysobacter capsici AZ78</name>
    <dbReference type="NCBI Taxonomy" id="1444315"/>
    <lineage>
        <taxon>Bacteria</taxon>
        <taxon>Pseudomonadati</taxon>
        <taxon>Pseudomonadota</taxon>
        <taxon>Gammaproteobacteria</taxon>
        <taxon>Lysobacterales</taxon>
        <taxon>Lysobacteraceae</taxon>
        <taxon>Lysobacter</taxon>
    </lineage>
</organism>
<evidence type="ECO:0000256" key="1">
    <source>
        <dbReference type="SAM" id="MobiDB-lite"/>
    </source>
</evidence>